<name>A0A232EGS3_9HYME</name>
<dbReference type="Proteomes" id="UP000215335">
    <property type="component" value="Unassembled WGS sequence"/>
</dbReference>
<gene>
    <name evidence="1" type="ORF">TSAR_015527</name>
</gene>
<accession>A0A232EGS3</accession>
<dbReference type="AlphaFoldDB" id="A0A232EGS3"/>
<sequence length="224" mass="25220">MATTFPSILDCQNNALSEKRCTSFFQATITTTSTVHDLKKCNELLGFLAIDIYYSTKASTTFKILNVAVIKIISSRTTEYLRNTAIDIPITIKMHHYNPFEDTYHVASLSEKIALFSNKLQNISTVFRGRHLAYIIIGLDVSIMKTVVDHSNFTVNLKVSDPIPPYTNLYQLNIIESNKVEALRQSEIDFVINSYLVIGGGKITEKSIFLYPISTHAVVNSTER</sequence>
<protein>
    <submittedName>
        <fullName evidence="1">Uncharacterized protein</fullName>
    </submittedName>
</protein>
<keyword evidence="2" id="KW-1185">Reference proteome</keyword>
<comment type="caution">
    <text evidence="1">The sequence shown here is derived from an EMBL/GenBank/DDBJ whole genome shotgun (WGS) entry which is preliminary data.</text>
</comment>
<evidence type="ECO:0000313" key="2">
    <source>
        <dbReference type="Proteomes" id="UP000215335"/>
    </source>
</evidence>
<organism evidence="1 2">
    <name type="scientific">Trichomalopsis sarcophagae</name>
    <dbReference type="NCBI Taxonomy" id="543379"/>
    <lineage>
        <taxon>Eukaryota</taxon>
        <taxon>Metazoa</taxon>
        <taxon>Ecdysozoa</taxon>
        <taxon>Arthropoda</taxon>
        <taxon>Hexapoda</taxon>
        <taxon>Insecta</taxon>
        <taxon>Pterygota</taxon>
        <taxon>Neoptera</taxon>
        <taxon>Endopterygota</taxon>
        <taxon>Hymenoptera</taxon>
        <taxon>Apocrita</taxon>
        <taxon>Proctotrupomorpha</taxon>
        <taxon>Chalcidoidea</taxon>
        <taxon>Pteromalidae</taxon>
        <taxon>Pteromalinae</taxon>
        <taxon>Trichomalopsis</taxon>
    </lineage>
</organism>
<reference evidence="1 2" key="1">
    <citation type="journal article" date="2017" name="Curr. Biol.">
        <title>The Evolution of Venom by Co-option of Single-Copy Genes.</title>
        <authorList>
            <person name="Martinson E.O."/>
            <person name="Mrinalini"/>
            <person name="Kelkar Y.D."/>
            <person name="Chang C.H."/>
            <person name="Werren J.H."/>
        </authorList>
    </citation>
    <scope>NUCLEOTIDE SEQUENCE [LARGE SCALE GENOMIC DNA]</scope>
    <source>
        <strain evidence="1 2">Alberta</strain>
        <tissue evidence="1">Whole body</tissue>
    </source>
</reference>
<proteinExistence type="predicted"/>
<dbReference type="EMBL" id="NNAY01004725">
    <property type="protein sequence ID" value="OXU17512.1"/>
    <property type="molecule type" value="Genomic_DNA"/>
</dbReference>
<evidence type="ECO:0000313" key="1">
    <source>
        <dbReference type="EMBL" id="OXU17512.1"/>
    </source>
</evidence>